<dbReference type="InterPro" id="IPR005184">
    <property type="entry name" value="DUF306_Meta_HslJ"/>
</dbReference>
<dbReference type="Proteomes" id="UP001339883">
    <property type="component" value="Unassembled WGS sequence"/>
</dbReference>
<evidence type="ECO:0000259" key="2">
    <source>
        <dbReference type="Pfam" id="PF14302"/>
    </source>
</evidence>
<dbReference type="InterPro" id="IPR053147">
    <property type="entry name" value="Hsp_HslJ-like"/>
</dbReference>
<dbReference type="PROSITE" id="PS51257">
    <property type="entry name" value="PROKAR_LIPOPROTEIN"/>
    <property type="match status" value="1"/>
</dbReference>
<dbReference type="Pfam" id="PF14302">
    <property type="entry name" value="DUF4377"/>
    <property type="match status" value="1"/>
</dbReference>
<proteinExistence type="predicted"/>
<name>A0ABU6DTC1_9GAMM</name>
<evidence type="ECO:0000313" key="3">
    <source>
        <dbReference type="EMBL" id="MEB5476691.1"/>
    </source>
</evidence>
<dbReference type="PANTHER" id="PTHR35535">
    <property type="entry name" value="HEAT SHOCK PROTEIN HSLJ"/>
    <property type="match status" value="1"/>
</dbReference>
<dbReference type="RefSeq" id="WP_325775164.1">
    <property type="nucleotide sequence ID" value="NZ_VTDN01000004.1"/>
</dbReference>
<dbReference type="InterPro" id="IPR038670">
    <property type="entry name" value="HslJ-like_sf"/>
</dbReference>
<feature type="domain" description="DUF306" evidence="1">
    <location>
        <begin position="49"/>
        <end position="145"/>
    </location>
</feature>
<sequence length="258" mass="29275">MNKKHLLLISVPFIFSACQSLPTHLKDNEAMMIEAKSPNLLQTLADYTWSKQTHENLPPITLNLDAEKKLSISSGCNHLMGVWQFDGKQINTSPLASTLMMCPPHLMAQEQSARQFFNQAHLNVSIDMRHPAQPTLILENMTGQKIKFQGTLKPEAQYKSTGEVIFLEISPTKKACSTSNGSKQCLQVKQIQYNDQGVQTRIDESWQVLPVEIQGYKHDSGLRQVIRVKRFNTKPQTATPEYAYIYDMTVEQEVIPKK</sequence>
<evidence type="ECO:0000313" key="4">
    <source>
        <dbReference type="Proteomes" id="UP001339883"/>
    </source>
</evidence>
<dbReference type="Gene3D" id="2.40.128.270">
    <property type="match status" value="1"/>
</dbReference>
<dbReference type="EMBL" id="VTDN01000004">
    <property type="protein sequence ID" value="MEB5476691.1"/>
    <property type="molecule type" value="Genomic_DNA"/>
</dbReference>
<gene>
    <name evidence="3" type="ORF">I2F25_06470</name>
</gene>
<comment type="caution">
    <text evidence="3">The sequence shown here is derived from an EMBL/GenBank/DDBJ whole genome shotgun (WGS) entry which is preliminary data.</text>
</comment>
<reference evidence="3 4" key="1">
    <citation type="submission" date="2019-08" db="EMBL/GenBank/DDBJ databases">
        <title>Five species of Acinetobacter isolated from floral nectar and animal pollinators.</title>
        <authorList>
            <person name="Hendry T.A."/>
        </authorList>
    </citation>
    <scope>NUCLEOTIDE SEQUENCE [LARGE SCALE GENOMIC DNA]</scope>
    <source>
        <strain evidence="3 4">MD18.27</strain>
    </source>
</reference>
<accession>A0ABU6DTC1</accession>
<dbReference type="PANTHER" id="PTHR35535:SF1">
    <property type="entry name" value="HEAT SHOCK PROTEIN HSLJ"/>
    <property type="match status" value="1"/>
</dbReference>
<feature type="domain" description="DUF4377" evidence="2">
    <location>
        <begin position="169"/>
        <end position="252"/>
    </location>
</feature>
<organism evidence="3 4">
    <name type="scientific">Acinetobacter pollinis</name>
    <dbReference type="NCBI Taxonomy" id="2605270"/>
    <lineage>
        <taxon>Bacteria</taxon>
        <taxon>Pseudomonadati</taxon>
        <taxon>Pseudomonadota</taxon>
        <taxon>Gammaproteobacteria</taxon>
        <taxon>Moraxellales</taxon>
        <taxon>Moraxellaceae</taxon>
        <taxon>Acinetobacter</taxon>
    </lineage>
</organism>
<protein>
    <submittedName>
        <fullName evidence="3">META and DUF4377 domain-containing protein</fullName>
    </submittedName>
</protein>
<dbReference type="Pfam" id="PF03724">
    <property type="entry name" value="META"/>
    <property type="match status" value="1"/>
</dbReference>
<keyword evidence="4" id="KW-1185">Reference proteome</keyword>
<evidence type="ECO:0000259" key="1">
    <source>
        <dbReference type="Pfam" id="PF03724"/>
    </source>
</evidence>
<dbReference type="InterPro" id="IPR025485">
    <property type="entry name" value="DUF4377"/>
</dbReference>